<dbReference type="SUPFAM" id="SSF51395">
    <property type="entry name" value="FMN-linked oxidoreductases"/>
    <property type="match status" value="1"/>
</dbReference>
<dbReference type="CDD" id="cd02933">
    <property type="entry name" value="OYE_like_FMN"/>
    <property type="match status" value="1"/>
</dbReference>
<dbReference type="InterPro" id="IPR013785">
    <property type="entry name" value="Aldolase_TIM"/>
</dbReference>
<proteinExistence type="predicted"/>
<evidence type="ECO:0000313" key="4">
    <source>
        <dbReference type="Proteomes" id="UP001642405"/>
    </source>
</evidence>
<dbReference type="Pfam" id="PF00724">
    <property type="entry name" value="Oxidored_FMN"/>
    <property type="match status" value="1"/>
</dbReference>
<dbReference type="PANTHER" id="PTHR22893">
    <property type="entry name" value="NADH OXIDOREDUCTASE-RELATED"/>
    <property type="match status" value="1"/>
</dbReference>
<evidence type="ECO:0000256" key="1">
    <source>
        <dbReference type="ARBA" id="ARBA00022630"/>
    </source>
</evidence>
<dbReference type="InterPro" id="IPR045247">
    <property type="entry name" value="Oye-like"/>
</dbReference>
<organism evidence="3 4">
    <name type="scientific">Sporothrix curviconia</name>
    <dbReference type="NCBI Taxonomy" id="1260050"/>
    <lineage>
        <taxon>Eukaryota</taxon>
        <taxon>Fungi</taxon>
        <taxon>Dikarya</taxon>
        <taxon>Ascomycota</taxon>
        <taxon>Pezizomycotina</taxon>
        <taxon>Sordariomycetes</taxon>
        <taxon>Sordariomycetidae</taxon>
        <taxon>Ophiostomatales</taxon>
        <taxon>Ophiostomataceae</taxon>
        <taxon>Sporothrix</taxon>
    </lineage>
</organism>
<keyword evidence="1" id="KW-0285">Flavoprotein</keyword>
<keyword evidence="4" id="KW-1185">Reference proteome</keyword>
<sequence>MAVVAVIRHGTANTNTLASMSSRLFEPVQVGRCALQHRIAMAPMTRRRANNDYTATDLMREYYAQRATTPGTLLISEAVAVCQRAAVWQNTPGLYTDAQVAAWQPITAAIHDKGSYVFAQLWITGRAARPAAVAAGAEVVSSSDLAWAPDEAVPRPLREDEIWQFVEDYRVAARNAIRAGFDGVEIHGANGYLVDQFLQDTCNRRTDGWGGSVERRARFGLEVARAVVREIGADRVGFRISPFNPHHGMRMKDPVPQFTYLLEQLRAFPEPLAYLHIIEARVSGTLDTSLTDSIDCFVETWGNVSPVIVAGGYTIEGAQKALDGKYRDRDVLVAFGRRFISTPDLPFRAKRGIAWEPYVRATFQDVLSPVGYTDYPFSNEFSTKL</sequence>
<dbReference type="EMBL" id="CAWUHB010000013">
    <property type="protein sequence ID" value="CAK7217428.1"/>
    <property type="molecule type" value="Genomic_DNA"/>
</dbReference>
<dbReference type="PANTHER" id="PTHR22893:SF91">
    <property type="entry name" value="NADPH DEHYDROGENASE 2-RELATED"/>
    <property type="match status" value="1"/>
</dbReference>
<evidence type="ECO:0000313" key="3">
    <source>
        <dbReference type="EMBL" id="CAK7217428.1"/>
    </source>
</evidence>
<comment type="caution">
    <text evidence="3">The sequence shown here is derived from an EMBL/GenBank/DDBJ whole genome shotgun (WGS) entry which is preliminary data.</text>
</comment>
<protein>
    <recommendedName>
        <fullName evidence="2">NADH:flavin oxidoreductase/NADH oxidase N-terminal domain-containing protein</fullName>
    </recommendedName>
</protein>
<reference evidence="3 4" key="1">
    <citation type="submission" date="2024-01" db="EMBL/GenBank/DDBJ databases">
        <authorList>
            <person name="Allen C."/>
            <person name="Tagirdzhanova G."/>
        </authorList>
    </citation>
    <scope>NUCLEOTIDE SEQUENCE [LARGE SCALE GENOMIC DNA]</scope>
</reference>
<dbReference type="InterPro" id="IPR001155">
    <property type="entry name" value="OxRdtase_FMN_N"/>
</dbReference>
<evidence type="ECO:0000259" key="2">
    <source>
        <dbReference type="Pfam" id="PF00724"/>
    </source>
</evidence>
<name>A0ABP0BCU2_9PEZI</name>
<gene>
    <name evidence="3" type="ORF">SCUCBS95973_003148</name>
</gene>
<feature type="domain" description="NADH:flavin oxidoreductase/NADH oxidase N-terminal" evidence="2">
    <location>
        <begin position="24"/>
        <end position="354"/>
    </location>
</feature>
<accession>A0ABP0BCU2</accession>
<dbReference type="Gene3D" id="3.20.20.70">
    <property type="entry name" value="Aldolase class I"/>
    <property type="match status" value="1"/>
</dbReference>
<dbReference type="Proteomes" id="UP001642405">
    <property type="component" value="Unassembled WGS sequence"/>
</dbReference>